<dbReference type="AlphaFoldDB" id="A0AAW2LRP7"/>
<sequence length="245" mass="27478">MAHHPRNRKNPLKLDENPADQIIPISATGEEGFWFKIQSGLDEVRQGIQIPLNTYRAVIEVYVSTGTMSSDNGAGTVQAGAIKFENPSSCLERESNFRKLDGDFEIQAKRENEFSEKEVEQNVKETKRVEIKDYNGDVVSTLRVERKYSENKEPAWSDEETSLVTKLEQEVKEVEEDGNSKISLVNRLRSSGWMFALGEDVLSGAATTSQKYQLQGSVCYTRRLLANNGVIQTDTEGFLCQTATS</sequence>
<accession>A0AAW2LRP7</accession>
<organism evidence="1">
    <name type="scientific">Sesamum calycinum</name>
    <dbReference type="NCBI Taxonomy" id="2727403"/>
    <lineage>
        <taxon>Eukaryota</taxon>
        <taxon>Viridiplantae</taxon>
        <taxon>Streptophyta</taxon>
        <taxon>Embryophyta</taxon>
        <taxon>Tracheophyta</taxon>
        <taxon>Spermatophyta</taxon>
        <taxon>Magnoliopsida</taxon>
        <taxon>eudicotyledons</taxon>
        <taxon>Gunneridae</taxon>
        <taxon>Pentapetalae</taxon>
        <taxon>asterids</taxon>
        <taxon>lamiids</taxon>
        <taxon>Lamiales</taxon>
        <taxon>Pedaliaceae</taxon>
        <taxon>Sesamum</taxon>
    </lineage>
</organism>
<gene>
    <name evidence="1" type="ORF">Scaly_2478900</name>
</gene>
<dbReference type="PANTHER" id="PTHR31104">
    <property type="entry name" value="PEPTIDE-N4-(N-ACETYL-BETA-GLUCOSAMINYL)ASPARAGINE AMIDASE A PROTEIN"/>
    <property type="match status" value="1"/>
</dbReference>
<reference evidence="1" key="2">
    <citation type="journal article" date="2024" name="Plant">
        <title>Genomic evolution and insights into agronomic trait innovations of Sesamum species.</title>
        <authorList>
            <person name="Miao H."/>
            <person name="Wang L."/>
            <person name="Qu L."/>
            <person name="Liu H."/>
            <person name="Sun Y."/>
            <person name="Le M."/>
            <person name="Wang Q."/>
            <person name="Wei S."/>
            <person name="Zheng Y."/>
            <person name="Lin W."/>
            <person name="Duan Y."/>
            <person name="Cao H."/>
            <person name="Xiong S."/>
            <person name="Wang X."/>
            <person name="Wei L."/>
            <person name="Li C."/>
            <person name="Ma Q."/>
            <person name="Ju M."/>
            <person name="Zhao R."/>
            <person name="Li G."/>
            <person name="Mu C."/>
            <person name="Tian Q."/>
            <person name="Mei H."/>
            <person name="Zhang T."/>
            <person name="Gao T."/>
            <person name="Zhang H."/>
        </authorList>
    </citation>
    <scope>NUCLEOTIDE SEQUENCE</scope>
    <source>
        <strain evidence="1">KEN8</strain>
    </source>
</reference>
<proteinExistence type="predicted"/>
<dbReference type="InterPro" id="IPR021102">
    <property type="entry name" value="PNGase_A"/>
</dbReference>
<name>A0AAW2LRP7_9LAMI</name>
<evidence type="ECO:0000313" key="1">
    <source>
        <dbReference type="EMBL" id="KAL0321825.1"/>
    </source>
</evidence>
<dbReference type="EMBL" id="JACGWM010000016">
    <property type="protein sequence ID" value="KAL0321825.1"/>
    <property type="molecule type" value="Genomic_DNA"/>
</dbReference>
<reference evidence="1" key="1">
    <citation type="submission" date="2020-06" db="EMBL/GenBank/DDBJ databases">
        <authorList>
            <person name="Li T."/>
            <person name="Hu X."/>
            <person name="Zhang T."/>
            <person name="Song X."/>
            <person name="Zhang H."/>
            <person name="Dai N."/>
            <person name="Sheng W."/>
            <person name="Hou X."/>
            <person name="Wei L."/>
        </authorList>
    </citation>
    <scope>NUCLEOTIDE SEQUENCE</scope>
    <source>
        <strain evidence="1">KEN8</strain>
        <tissue evidence="1">Leaf</tissue>
    </source>
</reference>
<protein>
    <submittedName>
        <fullName evidence="1">Uncharacterized protein</fullName>
    </submittedName>
</protein>
<comment type="caution">
    <text evidence="1">The sequence shown here is derived from an EMBL/GenBank/DDBJ whole genome shotgun (WGS) entry which is preliminary data.</text>
</comment>